<dbReference type="Proteomes" id="UP001221142">
    <property type="component" value="Unassembled WGS sequence"/>
</dbReference>
<dbReference type="Gene3D" id="4.10.240.10">
    <property type="entry name" value="Zn(2)-C6 fungal-type DNA-binding domain"/>
    <property type="match status" value="1"/>
</dbReference>
<keyword evidence="6" id="KW-1185">Reference proteome</keyword>
<dbReference type="Pfam" id="PF00172">
    <property type="entry name" value="Zn_clus"/>
    <property type="match status" value="1"/>
</dbReference>
<dbReference type="PROSITE" id="PS00463">
    <property type="entry name" value="ZN2_CY6_FUNGAL_1"/>
    <property type="match status" value="1"/>
</dbReference>
<evidence type="ECO:0000256" key="3">
    <source>
        <dbReference type="SAM" id="MobiDB-lite"/>
    </source>
</evidence>
<dbReference type="SMART" id="SM00906">
    <property type="entry name" value="Fungal_trans"/>
    <property type="match status" value="1"/>
</dbReference>
<dbReference type="EMBL" id="JARKIF010000003">
    <property type="protein sequence ID" value="KAJ7643593.1"/>
    <property type="molecule type" value="Genomic_DNA"/>
</dbReference>
<keyword evidence="1" id="KW-0479">Metal-binding</keyword>
<evidence type="ECO:0000313" key="6">
    <source>
        <dbReference type="Proteomes" id="UP001221142"/>
    </source>
</evidence>
<dbReference type="GO" id="GO:0006351">
    <property type="term" value="P:DNA-templated transcription"/>
    <property type="evidence" value="ECO:0007669"/>
    <property type="project" value="InterPro"/>
</dbReference>
<evidence type="ECO:0000256" key="2">
    <source>
        <dbReference type="ARBA" id="ARBA00023242"/>
    </source>
</evidence>
<feature type="domain" description="Zn(2)-C6 fungal-type" evidence="4">
    <location>
        <begin position="16"/>
        <end position="49"/>
    </location>
</feature>
<feature type="compositionally biased region" description="Low complexity" evidence="3">
    <location>
        <begin position="99"/>
        <end position="110"/>
    </location>
</feature>
<accession>A0AAD7FXW7</accession>
<dbReference type="GO" id="GO:0008270">
    <property type="term" value="F:zinc ion binding"/>
    <property type="evidence" value="ECO:0007669"/>
    <property type="project" value="InterPro"/>
</dbReference>
<dbReference type="InterPro" id="IPR050987">
    <property type="entry name" value="AtrR-like"/>
</dbReference>
<reference evidence="5" key="1">
    <citation type="submission" date="2023-03" db="EMBL/GenBank/DDBJ databases">
        <title>Massive genome expansion in bonnet fungi (Mycena s.s.) driven by repeated elements and novel gene families across ecological guilds.</title>
        <authorList>
            <consortium name="Lawrence Berkeley National Laboratory"/>
            <person name="Harder C.B."/>
            <person name="Miyauchi S."/>
            <person name="Viragh M."/>
            <person name="Kuo A."/>
            <person name="Thoen E."/>
            <person name="Andreopoulos B."/>
            <person name="Lu D."/>
            <person name="Skrede I."/>
            <person name="Drula E."/>
            <person name="Henrissat B."/>
            <person name="Morin E."/>
            <person name="Kohler A."/>
            <person name="Barry K."/>
            <person name="LaButti K."/>
            <person name="Morin E."/>
            <person name="Salamov A."/>
            <person name="Lipzen A."/>
            <person name="Mereny Z."/>
            <person name="Hegedus B."/>
            <person name="Baldrian P."/>
            <person name="Stursova M."/>
            <person name="Weitz H."/>
            <person name="Taylor A."/>
            <person name="Grigoriev I.V."/>
            <person name="Nagy L.G."/>
            <person name="Martin F."/>
            <person name="Kauserud H."/>
        </authorList>
    </citation>
    <scope>NUCLEOTIDE SEQUENCE</scope>
    <source>
        <strain evidence="5">9284</strain>
    </source>
</reference>
<dbReference type="InterPro" id="IPR007219">
    <property type="entry name" value="XnlR_reg_dom"/>
</dbReference>
<organism evidence="5 6">
    <name type="scientific">Roridomyces roridus</name>
    <dbReference type="NCBI Taxonomy" id="1738132"/>
    <lineage>
        <taxon>Eukaryota</taxon>
        <taxon>Fungi</taxon>
        <taxon>Dikarya</taxon>
        <taxon>Basidiomycota</taxon>
        <taxon>Agaricomycotina</taxon>
        <taxon>Agaricomycetes</taxon>
        <taxon>Agaricomycetidae</taxon>
        <taxon>Agaricales</taxon>
        <taxon>Marasmiineae</taxon>
        <taxon>Mycenaceae</taxon>
        <taxon>Roridomyces</taxon>
    </lineage>
</organism>
<dbReference type="PANTHER" id="PTHR46910:SF1">
    <property type="entry name" value="MISCELLANEOUS ZN(II)2CYS6 TRANSCRIPTION FACTOR (EUROFUNG)-RELATED"/>
    <property type="match status" value="1"/>
</dbReference>
<proteinExistence type="predicted"/>
<dbReference type="AlphaFoldDB" id="A0AAD7FXW7"/>
<dbReference type="PANTHER" id="PTHR46910">
    <property type="entry name" value="TRANSCRIPTION FACTOR PDR1"/>
    <property type="match status" value="1"/>
</dbReference>
<dbReference type="InterPro" id="IPR036864">
    <property type="entry name" value="Zn2-C6_fun-type_DNA-bd_sf"/>
</dbReference>
<dbReference type="GO" id="GO:0000981">
    <property type="term" value="F:DNA-binding transcription factor activity, RNA polymerase II-specific"/>
    <property type="evidence" value="ECO:0007669"/>
    <property type="project" value="InterPro"/>
</dbReference>
<dbReference type="CDD" id="cd00067">
    <property type="entry name" value="GAL4"/>
    <property type="match status" value="1"/>
</dbReference>
<dbReference type="SMART" id="SM00066">
    <property type="entry name" value="GAL4"/>
    <property type="match status" value="1"/>
</dbReference>
<protein>
    <submittedName>
        <fullName evidence="5">Fungal-specific transcription factor domain-containing protein</fullName>
    </submittedName>
</protein>
<evidence type="ECO:0000259" key="4">
    <source>
        <dbReference type="PROSITE" id="PS50048"/>
    </source>
</evidence>
<name>A0AAD7FXW7_9AGAR</name>
<dbReference type="SUPFAM" id="SSF57701">
    <property type="entry name" value="Zn2/Cys6 DNA-binding domain"/>
    <property type="match status" value="1"/>
</dbReference>
<dbReference type="GO" id="GO:0003677">
    <property type="term" value="F:DNA binding"/>
    <property type="evidence" value="ECO:0007669"/>
    <property type="project" value="InterPro"/>
</dbReference>
<evidence type="ECO:0000313" key="5">
    <source>
        <dbReference type="EMBL" id="KAJ7643593.1"/>
    </source>
</evidence>
<comment type="caution">
    <text evidence="5">The sequence shown here is derived from an EMBL/GenBank/DDBJ whole genome shotgun (WGS) entry which is preliminary data.</text>
</comment>
<keyword evidence="2" id="KW-0539">Nucleus</keyword>
<gene>
    <name evidence="5" type="ORF">FB45DRAFT_783182</name>
</gene>
<dbReference type="CDD" id="cd12148">
    <property type="entry name" value="fungal_TF_MHR"/>
    <property type="match status" value="1"/>
</dbReference>
<dbReference type="Pfam" id="PF04082">
    <property type="entry name" value="Fungal_trans"/>
    <property type="match status" value="1"/>
</dbReference>
<sequence length="696" mass="78365">MSAVNRKSRKTLASRSCDNCRTKKVRCNGPTSPGNQCSMCVSSGEPCTYMQPTGKRGPKNKLVDKLRETIAALEAKLRSLSVCSLCSQPLESTFEERSPTSSTSKSQGSPPEEDQDDISSLLNKVQRWKLSSGHIKCKPNYFGSSSNAHLVQNALAAKEKYLGRPVTDRPTPRRKMYWDQLPWEVEFYSRGPPPMFPPTDLLMTLVGLYFRTVHPIFPVLHRDAFLCDLANGLHQTDTRFRAVVLVVLGLASRHSEDPRVMIDGNTTSSGWPFVLQAQIVPDPSEPSIYHVQFYSLMTLFALGGSTLPMAWVYLYHGRYRREPGTLNHEHELWNRAFWSIFVLDGLLCCCLGRAPTLNSEEYEVDPPLEVDDEYWDQGFVQPLGKPSALSFFARHAHLFEILGKGLRRLHMPTSFKARKGWTLEQQQEAVVELDSLMNDFLESIPAHLRWDANKQGVFFDQSTVLHSTYYWIQIIIHKPHILKQSPNVEPSLFICYTAARSALGVVEAWMTKTQCAPSSFLQNTAFVSVVVLILHAFATKRAGVLIDVNKDKGHIRTAMEVFKTCEARWHSAGRLWELLQELQYLDGYLSVRAPPAYTEPQPPNYPPTNEPESSPESHVVTGVSGFRPGTSIEDLLSETNGWEGSWPQPTTSGSSVDDEFTSLWLAAPADLMNLDQWDSYVENMANVDTDWSNLVV</sequence>
<evidence type="ECO:0000256" key="1">
    <source>
        <dbReference type="ARBA" id="ARBA00022723"/>
    </source>
</evidence>
<feature type="region of interest" description="Disordered" evidence="3">
    <location>
        <begin position="94"/>
        <end position="117"/>
    </location>
</feature>
<feature type="compositionally biased region" description="Pro residues" evidence="3">
    <location>
        <begin position="600"/>
        <end position="609"/>
    </location>
</feature>
<dbReference type="PROSITE" id="PS50048">
    <property type="entry name" value="ZN2_CY6_FUNGAL_2"/>
    <property type="match status" value="1"/>
</dbReference>
<dbReference type="InterPro" id="IPR001138">
    <property type="entry name" value="Zn2Cys6_DnaBD"/>
</dbReference>
<feature type="region of interest" description="Disordered" evidence="3">
    <location>
        <begin position="596"/>
        <end position="623"/>
    </location>
</feature>